<organism evidence="14">
    <name type="scientific">freshwater metagenome</name>
    <dbReference type="NCBI Taxonomy" id="449393"/>
    <lineage>
        <taxon>unclassified sequences</taxon>
        <taxon>metagenomes</taxon>
        <taxon>ecological metagenomes</taxon>
    </lineage>
</organism>
<dbReference type="GO" id="GO:0006285">
    <property type="term" value="P:base-excision repair, AP site formation"/>
    <property type="evidence" value="ECO:0007669"/>
    <property type="project" value="TreeGrafter"/>
</dbReference>
<evidence type="ECO:0000256" key="8">
    <source>
        <dbReference type="ARBA" id="ARBA00023125"/>
    </source>
</evidence>
<feature type="region of interest" description="Disordered" evidence="12">
    <location>
        <begin position="221"/>
        <end position="240"/>
    </location>
</feature>
<dbReference type="FunFam" id="1.10.1670.10:FF:000001">
    <property type="entry name" value="Endonuclease III"/>
    <property type="match status" value="1"/>
</dbReference>
<dbReference type="SUPFAM" id="SSF48150">
    <property type="entry name" value="DNA-glycosylase"/>
    <property type="match status" value="1"/>
</dbReference>
<dbReference type="PANTHER" id="PTHR10359:SF18">
    <property type="entry name" value="ENDONUCLEASE III"/>
    <property type="match status" value="1"/>
</dbReference>
<dbReference type="GO" id="GO:0016829">
    <property type="term" value="F:lyase activity"/>
    <property type="evidence" value="ECO:0007669"/>
    <property type="project" value="UniProtKB-KW"/>
</dbReference>
<name>A0A6J6KN80_9ZZZZ</name>
<dbReference type="NCBIfam" id="TIGR01083">
    <property type="entry name" value="nth"/>
    <property type="match status" value="1"/>
</dbReference>
<evidence type="ECO:0000256" key="2">
    <source>
        <dbReference type="ARBA" id="ARBA00022485"/>
    </source>
</evidence>
<dbReference type="EMBL" id="CAEZWB010000089">
    <property type="protein sequence ID" value="CAB4649963.1"/>
    <property type="molecule type" value="Genomic_DNA"/>
</dbReference>
<dbReference type="GO" id="GO:0003677">
    <property type="term" value="F:DNA binding"/>
    <property type="evidence" value="ECO:0007669"/>
    <property type="project" value="UniProtKB-KW"/>
</dbReference>
<evidence type="ECO:0000256" key="5">
    <source>
        <dbReference type="ARBA" id="ARBA00022801"/>
    </source>
</evidence>
<evidence type="ECO:0000256" key="9">
    <source>
        <dbReference type="ARBA" id="ARBA00023204"/>
    </source>
</evidence>
<dbReference type="PANTHER" id="PTHR10359">
    <property type="entry name" value="A/G-SPECIFIC ADENINE GLYCOSYLASE/ENDONUCLEASE III"/>
    <property type="match status" value="1"/>
</dbReference>
<gene>
    <name evidence="14" type="ORF">UFOPK2166_00753</name>
</gene>
<protein>
    <submittedName>
        <fullName evidence="14">Unannotated protein</fullName>
    </submittedName>
</protein>
<accession>A0A6J6KN80</accession>
<evidence type="ECO:0000256" key="4">
    <source>
        <dbReference type="ARBA" id="ARBA00022763"/>
    </source>
</evidence>
<comment type="similarity">
    <text evidence="1">Belongs to the Nth/MutY family.</text>
</comment>
<dbReference type="InterPro" id="IPR003265">
    <property type="entry name" value="HhH-GPD_domain"/>
</dbReference>
<dbReference type="PIRSF" id="PIRSF001435">
    <property type="entry name" value="Nth"/>
    <property type="match status" value="1"/>
</dbReference>
<proteinExistence type="inferred from homology"/>
<keyword evidence="7" id="KW-0411">Iron-sulfur</keyword>
<keyword evidence="8" id="KW-0238">DNA-binding</keyword>
<dbReference type="Pfam" id="PF00633">
    <property type="entry name" value="HHH"/>
    <property type="match status" value="1"/>
</dbReference>
<dbReference type="GO" id="GO:0019104">
    <property type="term" value="F:DNA N-glycosylase activity"/>
    <property type="evidence" value="ECO:0007669"/>
    <property type="project" value="TreeGrafter"/>
</dbReference>
<evidence type="ECO:0000256" key="6">
    <source>
        <dbReference type="ARBA" id="ARBA00023004"/>
    </source>
</evidence>
<keyword evidence="6" id="KW-0408">Iron</keyword>
<dbReference type="InterPro" id="IPR023170">
    <property type="entry name" value="HhH_base_excis_C"/>
</dbReference>
<dbReference type="CDD" id="cd00056">
    <property type="entry name" value="ENDO3c"/>
    <property type="match status" value="1"/>
</dbReference>
<evidence type="ECO:0000256" key="7">
    <source>
        <dbReference type="ARBA" id="ARBA00023014"/>
    </source>
</evidence>
<dbReference type="GO" id="GO:0046872">
    <property type="term" value="F:metal ion binding"/>
    <property type="evidence" value="ECO:0007669"/>
    <property type="project" value="UniProtKB-KW"/>
</dbReference>
<feature type="domain" description="HhH-GPD" evidence="13">
    <location>
        <begin position="50"/>
        <end position="197"/>
    </location>
</feature>
<dbReference type="Pfam" id="PF00730">
    <property type="entry name" value="HhH-GPD"/>
    <property type="match status" value="1"/>
</dbReference>
<evidence type="ECO:0000256" key="12">
    <source>
        <dbReference type="SAM" id="MobiDB-lite"/>
    </source>
</evidence>
<sequence>MFAPVATVKVNKKIADRATEVLKRLKVIYPEAICELTHDSAFQLLAATILSAQCTDARVNMVTPALFAEFPTAEKLSVANVERVEELVRSTGFYQTKAKNLIGMARGVVDRFGGEVPTAIEDLVTLPGVGRKTANVLRSVVFDLPGLAVDTHVGRLSRRLGLTKEEDPVKVEYALNAMFPPQEWGGFGLRLILHGRRVCDAKKPQCQVCEFADICPSSELPRSKMAKSAGSKKPAAKKAR</sequence>
<keyword evidence="3" id="KW-0479">Metal-binding</keyword>
<dbReference type="InterPro" id="IPR000445">
    <property type="entry name" value="HhH_motif"/>
</dbReference>
<dbReference type="FunFam" id="1.10.340.30:FF:000001">
    <property type="entry name" value="Endonuclease III"/>
    <property type="match status" value="1"/>
</dbReference>
<dbReference type="AlphaFoldDB" id="A0A6J6KN80"/>
<evidence type="ECO:0000256" key="10">
    <source>
        <dbReference type="ARBA" id="ARBA00023239"/>
    </source>
</evidence>
<dbReference type="SMART" id="SM00478">
    <property type="entry name" value="ENDO3c"/>
    <property type="match status" value="1"/>
</dbReference>
<evidence type="ECO:0000313" key="14">
    <source>
        <dbReference type="EMBL" id="CAB4649963.1"/>
    </source>
</evidence>
<dbReference type="GO" id="GO:0003906">
    <property type="term" value="F:DNA-(apurinic or apyrimidinic site) endonuclease activity"/>
    <property type="evidence" value="ECO:0007669"/>
    <property type="project" value="InterPro"/>
</dbReference>
<keyword evidence="2" id="KW-0004">4Fe-4S</keyword>
<evidence type="ECO:0000259" key="13">
    <source>
        <dbReference type="SMART" id="SM00478"/>
    </source>
</evidence>
<dbReference type="Gene3D" id="1.10.1670.10">
    <property type="entry name" value="Helix-hairpin-Helix base-excision DNA repair enzymes (C-terminal)"/>
    <property type="match status" value="1"/>
</dbReference>
<keyword evidence="9" id="KW-0234">DNA repair</keyword>
<keyword evidence="10" id="KW-0456">Lyase</keyword>
<keyword evidence="5" id="KW-0378">Hydrolase</keyword>
<evidence type="ECO:0000256" key="11">
    <source>
        <dbReference type="ARBA" id="ARBA00023295"/>
    </source>
</evidence>
<dbReference type="Gene3D" id="1.10.340.30">
    <property type="entry name" value="Hypothetical protein, domain 2"/>
    <property type="match status" value="1"/>
</dbReference>
<dbReference type="GO" id="GO:0051539">
    <property type="term" value="F:4 iron, 4 sulfur cluster binding"/>
    <property type="evidence" value="ECO:0007669"/>
    <property type="project" value="UniProtKB-KW"/>
</dbReference>
<dbReference type="InterPro" id="IPR011257">
    <property type="entry name" value="DNA_glycosylase"/>
</dbReference>
<dbReference type="HAMAP" id="MF_00942">
    <property type="entry name" value="Nth"/>
    <property type="match status" value="1"/>
</dbReference>
<evidence type="ECO:0000256" key="1">
    <source>
        <dbReference type="ARBA" id="ARBA00008343"/>
    </source>
</evidence>
<reference evidence="14" key="1">
    <citation type="submission" date="2020-05" db="EMBL/GenBank/DDBJ databases">
        <authorList>
            <person name="Chiriac C."/>
            <person name="Salcher M."/>
            <person name="Ghai R."/>
            <person name="Kavagutti S V."/>
        </authorList>
    </citation>
    <scope>NUCLEOTIDE SEQUENCE</scope>
</reference>
<keyword evidence="4" id="KW-0227">DNA damage</keyword>
<keyword evidence="11" id="KW-0326">Glycosidase</keyword>
<evidence type="ECO:0000256" key="3">
    <source>
        <dbReference type="ARBA" id="ARBA00022723"/>
    </source>
</evidence>
<dbReference type="InterPro" id="IPR005759">
    <property type="entry name" value="Nth"/>
</dbReference>